<dbReference type="Proteomes" id="UP000604046">
    <property type="component" value="Unassembled WGS sequence"/>
</dbReference>
<reference evidence="17" key="1">
    <citation type="submission" date="2021-02" db="EMBL/GenBank/DDBJ databases">
        <authorList>
            <person name="Dougan E. K."/>
            <person name="Rhodes N."/>
            <person name="Thang M."/>
            <person name="Chan C."/>
        </authorList>
    </citation>
    <scope>NUCLEOTIDE SEQUENCE</scope>
</reference>
<gene>
    <name evidence="17" type="primary">CACNA1A</name>
    <name evidence="17" type="ORF">SNAT2548_LOCUS7985</name>
</gene>
<dbReference type="SUPFAM" id="SSF81324">
    <property type="entry name" value="Voltage-gated potassium channels"/>
    <property type="match status" value="1"/>
</dbReference>
<evidence type="ECO:0000256" key="1">
    <source>
        <dbReference type="ARBA" id="ARBA00004141"/>
    </source>
</evidence>
<keyword evidence="9" id="KW-0406">Ion transport</keyword>
<evidence type="ECO:0000256" key="5">
    <source>
        <dbReference type="ARBA" id="ARBA00022692"/>
    </source>
</evidence>
<dbReference type="Gene3D" id="1.10.287.70">
    <property type="match status" value="1"/>
</dbReference>
<evidence type="ECO:0000256" key="15">
    <source>
        <dbReference type="SAM" id="Phobius"/>
    </source>
</evidence>
<evidence type="ECO:0000256" key="6">
    <source>
        <dbReference type="ARBA" id="ARBA00022837"/>
    </source>
</evidence>
<evidence type="ECO:0000256" key="4">
    <source>
        <dbReference type="ARBA" id="ARBA00022673"/>
    </source>
</evidence>
<dbReference type="GO" id="GO:0008331">
    <property type="term" value="F:high voltage-gated calcium channel activity"/>
    <property type="evidence" value="ECO:0007669"/>
    <property type="project" value="TreeGrafter"/>
</dbReference>
<keyword evidence="4" id="KW-0107">Calcium channel</keyword>
<evidence type="ECO:0000256" key="14">
    <source>
        <dbReference type="SAM" id="MobiDB-lite"/>
    </source>
</evidence>
<evidence type="ECO:0000313" key="17">
    <source>
        <dbReference type="EMBL" id="CAE7219656.1"/>
    </source>
</evidence>
<evidence type="ECO:0000256" key="9">
    <source>
        <dbReference type="ARBA" id="ARBA00023065"/>
    </source>
</evidence>
<evidence type="ECO:0000313" key="18">
    <source>
        <dbReference type="Proteomes" id="UP000604046"/>
    </source>
</evidence>
<dbReference type="PANTHER" id="PTHR45628:SF7">
    <property type="entry name" value="VOLTAGE-DEPENDENT CALCIUM CHANNEL TYPE A SUBUNIT ALPHA-1"/>
    <property type="match status" value="1"/>
</dbReference>
<evidence type="ECO:0000256" key="11">
    <source>
        <dbReference type="ARBA" id="ARBA00023180"/>
    </source>
</evidence>
<organism evidence="17 18">
    <name type="scientific">Symbiodinium natans</name>
    <dbReference type="NCBI Taxonomy" id="878477"/>
    <lineage>
        <taxon>Eukaryota</taxon>
        <taxon>Sar</taxon>
        <taxon>Alveolata</taxon>
        <taxon>Dinophyceae</taxon>
        <taxon>Suessiales</taxon>
        <taxon>Symbiodiniaceae</taxon>
        <taxon>Symbiodinium</taxon>
    </lineage>
</organism>
<feature type="coiled-coil region" evidence="13">
    <location>
        <begin position="64"/>
        <end position="92"/>
    </location>
</feature>
<feature type="region of interest" description="Disordered" evidence="14">
    <location>
        <begin position="170"/>
        <end position="221"/>
    </location>
</feature>
<evidence type="ECO:0000259" key="16">
    <source>
        <dbReference type="Pfam" id="PF00520"/>
    </source>
</evidence>
<accession>A0A812KAJ2</accession>
<dbReference type="Gene3D" id="1.20.120.350">
    <property type="entry name" value="Voltage-gated potassium channels. Chain C"/>
    <property type="match status" value="1"/>
</dbReference>
<proteinExistence type="predicted"/>
<dbReference type="InterPro" id="IPR027359">
    <property type="entry name" value="Volt_channel_dom_sf"/>
</dbReference>
<comment type="subcellular location">
    <subcellularLocation>
        <location evidence="1">Membrane</location>
        <topology evidence="1">Multi-pass membrane protein</topology>
    </subcellularLocation>
</comment>
<feature type="transmembrane region" description="Helical" evidence="15">
    <location>
        <begin position="361"/>
        <end position="379"/>
    </location>
</feature>
<evidence type="ECO:0000256" key="8">
    <source>
        <dbReference type="ARBA" id="ARBA00022989"/>
    </source>
</evidence>
<dbReference type="InterPro" id="IPR050599">
    <property type="entry name" value="VDCC_alpha-1_subunit"/>
</dbReference>
<feature type="compositionally biased region" description="Basic and acidic residues" evidence="14">
    <location>
        <begin position="300"/>
        <end position="312"/>
    </location>
</feature>
<keyword evidence="3" id="KW-0109">Calcium transport</keyword>
<evidence type="ECO:0000256" key="7">
    <source>
        <dbReference type="ARBA" id="ARBA00022882"/>
    </source>
</evidence>
<keyword evidence="11" id="KW-0325">Glycoprotein</keyword>
<evidence type="ECO:0000256" key="12">
    <source>
        <dbReference type="ARBA" id="ARBA00023303"/>
    </source>
</evidence>
<evidence type="ECO:0000256" key="13">
    <source>
        <dbReference type="SAM" id="Coils"/>
    </source>
</evidence>
<feature type="transmembrane region" description="Helical" evidence="15">
    <location>
        <begin position="429"/>
        <end position="453"/>
    </location>
</feature>
<name>A0A812KAJ2_9DINO</name>
<keyword evidence="12" id="KW-0407">Ion channel</keyword>
<keyword evidence="18" id="KW-1185">Reference proteome</keyword>
<dbReference type="OrthoDB" id="436018at2759"/>
<sequence>MVEKVKATSDAPKDALKREKPPKLLQEIAIAQLPKQKVHKASVAAMRQVLDDQLEEMNSIFILHAQKIKRMLDLQEQAEKMRELEIQELRNELVAVKGPKKANGTLQMENCKKLLVERDTACRLAEAENFQLREQLAAMRAVGNQTLIMKTGSTPGTMGSVMGAATGPAMGGNSPMSGLPTTPLATPLATPAVGLPNSGGSKGLPLGAAPASPPPPVVSVSHVPLSSPEMLHRLERAQTVLETWANTHHPHLNGSVVRSLRDEDDDSSDSDIELPGAVRHRRRGDKQGPEQSENEEEEKLDPKAEYLKESQKQRKKKMLNSKLRALDMKTRMRDAFAEPSYIATEHYHTTGFAQLLARSPWFEHTVMVVILLNSVWIGIESTINESALLINADPGIIVVENMLCLTFTVEIVIRFLAFKSKLRALRDFWFIYDFFLAFFMILETWVFFIILTVSGGDMVLFDSSIMRMLRLLRLTRVARIARMLRVMPEVMILVRAIGAALRSVILTVILGLMIVYIFAIALSQIAVDTPAGVSYYSTLPQAMFSLIFHGCFNNDLASMARLSFQDDIIVGALFAVFILIAPLTIMNLLLGVLVEVVRVVATAEQEGRVVRNLKEELHWAKQALGTEGDTITQEEFIMLLQNDQAIGVLQDVGVDLIALVKDPNIIFDGDPYIHFQDFLNEMLLLRGSNNATVKDLTVLKNQLLQTLPPVLKRKLRL</sequence>
<keyword evidence="10 15" id="KW-0472">Membrane</keyword>
<feature type="region of interest" description="Disordered" evidence="14">
    <location>
        <begin position="1"/>
        <end position="20"/>
    </location>
</feature>
<feature type="transmembrane region" description="Helical" evidence="15">
    <location>
        <begin position="568"/>
        <end position="594"/>
    </location>
</feature>
<feature type="transmembrane region" description="Helical" evidence="15">
    <location>
        <begin position="395"/>
        <end position="417"/>
    </location>
</feature>
<keyword evidence="6" id="KW-0106">Calcium</keyword>
<keyword evidence="13" id="KW-0175">Coiled coil</keyword>
<comment type="caution">
    <text evidence="17">The sequence shown here is derived from an EMBL/GenBank/DDBJ whole genome shotgun (WGS) entry which is preliminary data.</text>
</comment>
<keyword evidence="8 15" id="KW-1133">Transmembrane helix</keyword>
<dbReference type="Pfam" id="PF00520">
    <property type="entry name" value="Ion_trans"/>
    <property type="match status" value="1"/>
</dbReference>
<evidence type="ECO:0000256" key="10">
    <source>
        <dbReference type="ARBA" id="ARBA00023136"/>
    </source>
</evidence>
<feature type="transmembrane region" description="Helical" evidence="15">
    <location>
        <begin position="499"/>
        <end position="527"/>
    </location>
</feature>
<dbReference type="EMBL" id="CAJNDS010000569">
    <property type="protein sequence ID" value="CAE7219656.1"/>
    <property type="molecule type" value="Genomic_DNA"/>
</dbReference>
<keyword evidence="7" id="KW-0851">Voltage-gated channel</keyword>
<keyword evidence="2" id="KW-0813">Transport</keyword>
<evidence type="ECO:0000256" key="2">
    <source>
        <dbReference type="ARBA" id="ARBA00022448"/>
    </source>
</evidence>
<dbReference type="InterPro" id="IPR005821">
    <property type="entry name" value="Ion_trans_dom"/>
</dbReference>
<evidence type="ECO:0000256" key="3">
    <source>
        <dbReference type="ARBA" id="ARBA00022568"/>
    </source>
</evidence>
<protein>
    <submittedName>
        <fullName evidence="17">CACNA1A protein</fullName>
    </submittedName>
</protein>
<dbReference type="PANTHER" id="PTHR45628">
    <property type="entry name" value="VOLTAGE-DEPENDENT CALCIUM CHANNEL TYPE A SUBUNIT ALPHA-1"/>
    <property type="match status" value="1"/>
</dbReference>
<feature type="domain" description="Ion transport" evidence="16">
    <location>
        <begin position="360"/>
        <end position="595"/>
    </location>
</feature>
<feature type="compositionally biased region" description="Low complexity" evidence="14">
    <location>
        <begin position="179"/>
        <end position="192"/>
    </location>
</feature>
<dbReference type="GO" id="GO:0005891">
    <property type="term" value="C:voltage-gated calcium channel complex"/>
    <property type="evidence" value="ECO:0007669"/>
    <property type="project" value="TreeGrafter"/>
</dbReference>
<feature type="region of interest" description="Disordered" evidence="14">
    <location>
        <begin position="250"/>
        <end position="318"/>
    </location>
</feature>
<feature type="compositionally biased region" description="Acidic residues" evidence="14">
    <location>
        <begin position="262"/>
        <end position="272"/>
    </location>
</feature>
<keyword evidence="5 15" id="KW-0812">Transmembrane</keyword>
<dbReference type="GO" id="GO:0098703">
    <property type="term" value="P:calcium ion import across plasma membrane"/>
    <property type="evidence" value="ECO:0007669"/>
    <property type="project" value="TreeGrafter"/>
</dbReference>
<dbReference type="AlphaFoldDB" id="A0A812KAJ2"/>